<accession>K1PXF7</accession>
<protein>
    <submittedName>
        <fullName evidence="1">Uncharacterized protein</fullName>
    </submittedName>
</protein>
<dbReference type="EMBL" id="JH816155">
    <property type="protein sequence ID" value="EKC23774.1"/>
    <property type="molecule type" value="Genomic_DNA"/>
</dbReference>
<organism evidence="1">
    <name type="scientific">Magallana gigas</name>
    <name type="common">Pacific oyster</name>
    <name type="synonym">Crassostrea gigas</name>
    <dbReference type="NCBI Taxonomy" id="29159"/>
    <lineage>
        <taxon>Eukaryota</taxon>
        <taxon>Metazoa</taxon>
        <taxon>Spiralia</taxon>
        <taxon>Lophotrochozoa</taxon>
        <taxon>Mollusca</taxon>
        <taxon>Bivalvia</taxon>
        <taxon>Autobranchia</taxon>
        <taxon>Pteriomorphia</taxon>
        <taxon>Ostreida</taxon>
        <taxon>Ostreoidea</taxon>
        <taxon>Ostreidae</taxon>
        <taxon>Magallana</taxon>
    </lineage>
</organism>
<evidence type="ECO:0000313" key="1">
    <source>
        <dbReference type="EMBL" id="EKC23774.1"/>
    </source>
</evidence>
<gene>
    <name evidence="1" type="ORF">CGI_10013934</name>
</gene>
<proteinExistence type="predicted"/>
<dbReference type="InParanoid" id="K1PXF7"/>
<name>K1PXF7_MAGGI</name>
<dbReference type="HOGENOM" id="CLU_2814912_0_0_1"/>
<sequence>MSFLWLKGKKQERKKRRPKGKYRVVFGVSHHDETGRNYNRIPFLDPAMGREAQRIRGNIPSSAHNIL</sequence>
<dbReference type="AlphaFoldDB" id="K1PXF7"/>
<reference evidence="1" key="1">
    <citation type="journal article" date="2012" name="Nature">
        <title>The oyster genome reveals stress adaptation and complexity of shell formation.</title>
        <authorList>
            <person name="Zhang G."/>
            <person name="Fang X."/>
            <person name="Guo X."/>
            <person name="Li L."/>
            <person name="Luo R."/>
            <person name="Xu F."/>
            <person name="Yang P."/>
            <person name="Zhang L."/>
            <person name="Wang X."/>
            <person name="Qi H."/>
            <person name="Xiong Z."/>
            <person name="Que H."/>
            <person name="Xie Y."/>
            <person name="Holland P.W."/>
            <person name="Paps J."/>
            <person name="Zhu Y."/>
            <person name="Wu F."/>
            <person name="Chen Y."/>
            <person name="Wang J."/>
            <person name="Peng C."/>
            <person name="Meng J."/>
            <person name="Yang L."/>
            <person name="Liu J."/>
            <person name="Wen B."/>
            <person name="Zhang N."/>
            <person name="Huang Z."/>
            <person name="Zhu Q."/>
            <person name="Feng Y."/>
            <person name="Mount A."/>
            <person name="Hedgecock D."/>
            <person name="Xu Z."/>
            <person name="Liu Y."/>
            <person name="Domazet-Loso T."/>
            <person name="Du Y."/>
            <person name="Sun X."/>
            <person name="Zhang S."/>
            <person name="Liu B."/>
            <person name="Cheng P."/>
            <person name="Jiang X."/>
            <person name="Li J."/>
            <person name="Fan D."/>
            <person name="Wang W."/>
            <person name="Fu W."/>
            <person name="Wang T."/>
            <person name="Wang B."/>
            <person name="Zhang J."/>
            <person name="Peng Z."/>
            <person name="Li Y."/>
            <person name="Li N."/>
            <person name="Wang J."/>
            <person name="Chen M."/>
            <person name="He Y."/>
            <person name="Tan F."/>
            <person name="Song X."/>
            <person name="Zheng Q."/>
            <person name="Huang R."/>
            <person name="Yang H."/>
            <person name="Du X."/>
            <person name="Chen L."/>
            <person name="Yang M."/>
            <person name="Gaffney P.M."/>
            <person name="Wang S."/>
            <person name="Luo L."/>
            <person name="She Z."/>
            <person name="Ming Y."/>
            <person name="Huang W."/>
            <person name="Zhang S."/>
            <person name="Huang B."/>
            <person name="Zhang Y."/>
            <person name="Qu T."/>
            <person name="Ni P."/>
            <person name="Miao G."/>
            <person name="Wang J."/>
            <person name="Wang Q."/>
            <person name="Steinberg C.E."/>
            <person name="Wang H."/>
            <person name="Li N."/>
            <person name="Qian L."/>
            <person name="Zhang G."/>
            <person name="Li Y."/>
            <person name="Yang H."/>
            <person name="Liu X."/>
            <person name="Wang J."/>
            <person name="Yin Y."/>
            <person name="Wang J."/>
        </authorList>
    </citation>
    <scope>NUCLEOTIDE SEQUENCE [LARGE SCALE GENOMIC DNA]</scope>
    <source>
        <strain evidence="1">05x7-T-G4-1.051#20</strain>
    </source>
</reference>